<organism evidence="3 4">
    <name type="scientific">Hungatella hathewayi</name>
    <dbReference type="NCBI Taxonomy" id="154046"/>
    <lineage>
        <taxon>Bacteria</taxon>
        <taxon>Bacillati</taxon>
        <taxon>Bacillota</taxon>
        <taxon>Clostridia</taxon>
        <taxon>Lachnospirales</taxon>
        <taxon>Lachnospiraceae</taxon>
        <taxon>Hungatella</taxon>
    </lineage>
</organism>
<dbReference type="SUPFAM" id="SSF53474">
    <property type="entry name" value="alpha/beta-Hydrolases"/>
    <property type="match status" value="1"/>
</dbReference>
<gene>
    <name evidence="3" type="ORF">ERS852407_00849</name>
</gene>
<name>A0A173YSU9_9FIRM</name>
<dbReference type="EMBL" id="CYZE01000001">
    <property type="protein sequence ID" value="CUN66457.1"/>
    <property type="molecule type" value="Genomic_DNA"/>
</dbReference>
<dbReference type="Gene3D" id="3.40.50.1820">
    <property type="entry name" value="alpha/beta hydrolase"/>
    <property type="match status" value="1"/>
</dbReference>
<sequence>MNTEKKEIIVPGQLTGPAQLTGYLIKEVSVAPDRKRPAVIVCAGGGYWQRSDRESEPLALQFMAMGCHAFILDYSVAPNHFPTSVRELGEAVAYIREHAAEWKVDPAKIIVCGSSAAGHLACSLGVFWDNELVYDAIGRTPAQIRPDGLILCYPVITGGEYAHVNSFKRLLGDDVTQEQRDAVSLENFVTEQTPRAFIWHTYTDENVPVENSLLLAAAMKRKNVNFELHIYPTGGHGLSLADEETAGNGFQVVEQCQSWIPLVKMWLKHFEASC</sequence>
<dbReference type="Pfam" id="PF20434">
    <property type="entry name" value="BD-FAE"/>
    <property type="match status" value="1"/>
</dbReference>
<protein>
    <submittedName>
        <fullName evidence="3">Acetyl esterase</fullName>
    </submittedName>
</protein>
<evidence type="ECO:0000256" key="1">
    <source>
        <dbReference type="ARBA" id="ARBA00022801"/>
    </source>
</evidence>
<proteinExistence type="predicted"/>
<dbReference type="Proteomes" id="UP000095651">
    <property type="component" value="Unassembled WGS sequence"/>
</dbReference>
<dbReference type="GO" id="GO:0016787">
    <property type="term" value="F:hydrolase activity"/>
    <property type="evidence" value="ECO:0007669"/>
    <property type="project" value="UniProtKB-KW"/>
</dbReference>
<dbReference type="PANTHER" id="PTHR48081">
    <property type="entry name" value="AB HYDROLASE SUPERFAMILY PROTEIN C4A8.06C"/>
    <property type="match status" value="1"/>
</dbReference>
<dbReference type="PANTHER" id="PTHR48081:SF6">
    <property type="entry name" value="PEPTIDASE S9 PROLYL OLIGOPEPTIDASE CATALYTIC DOMAIN-CONTAINING PROTEIN"/>
    <property type="match status" value="1"/>
</dbReference>
<dbReference type="InterPro" id="IPR050300">
    <property type="entry name" value="GDXG_lipolytic_enzyme"/>
</dbReference>
<dbReference type="InterPro" id="IPR029058">
    <property type="entry name" value="AB_hydrolase_fold"/>
</dbReference>
<accession>A0A173YSU9</accession>
<evidence type="ECO:0000313" key="4">
    <source>
        <dbReference type="Proteomes" id="UP000095651"/>
    </source>
</evidence>
<evidence type="ECO:0000313" key="3">
    <source>
        <dbReference type="EMBL" id="CUN66457.1"/>
    </source>
</evidence>
<reference evidence="3 4" key="1">
    <citation type="submission" date="2015-09" db="EMBL/GenBank/DDBJ databases">
        <authorList>
            <consortium name="Pathogen Informatics"/>
        </authorList>
    </citation>
    <scope>NUCLEOTIDE SEQUENCE [LARGE SCALE GENOMIC DNA]</scope>
    <source>
        <strain evidence="3 4">2789STDY5608850</strain>
    </source>
</reference>
<evidence type="ECO:0000259" key="2">
    <source>
        <dbReference type="Pfam" id="PF20434"/>
    </source>
</evidence>
<feature type="domain" description="BD-FAE-like" evidence="2">
    <location>
        <begin position="34"/>
        <end position="218"/>
    </location>
</feature>
<dbReference type="AlphaFoldDB" id="A0A173YSU9"/>
<keyword evidence="1" id="KW-0378">Hydrolase</keyword>
<dbReference type="RefSeq" id="WP_055653101.1">
    <property type="nucleotide sequence ID" value="NZ_CABIXC010000001.1"/>
</dbReference>
<dbReference type="InterPro" id="IPR049492">
    <property type="entry name" value="BD-FAE-like_dom"/>
</dbReference>